<dbReference type="RefSeq" id="WP_084425334.1">
    <property type="nucleotide sequence ID" value="NZ_FWXV01000001.1"/>
</dbReference>
<evidence type="ECO:0000313" key="2">
    <source>
        <dbReference type="Proteomes" id="UP000192674"/>
    </source>
</evidence>
<organism evidence="1 2">
    <name type="scientific">Kibdelosporangium aridum</name>
    <dbReference type="NCBI Taxonomy" id="2030"/>
    <lineage>
        <taxon>Bacteria</taxon>
        <taxon>Bacillati</taxon>
        <taxon>Actinomycetota</taxon>
        <taxon>Actinomycetes</taxon>
        <taxon>Pseudonocardiales</taxon>
        <taxon>Pseudonocardiaceae</taxon>
        <taxon>Kibdelosporangium</taxon>
    </lineage>
</organism>
<accession>A0A1W2BI60</accession>
<reference evidence="1 2" key="1">
    <citation type="submission" date="2017-04" db="EMBL/GenBank/DDBJ databases">
        <authorList>
            <person name="Afonso C.L."/>
            <person name="Miller P.J."/>
            <person name="Scott M.A."/>
            <person name="Spackman E."/>
            <person name="Goraichik I."/>
            <person name="Dimitrov K.M."/>
            <person name="Suarez D.L."/>
            <person name="Swayne D.E."/>
        </authorList>
    </citation>
    <scope>NUCLEOTIDE SEQUENCE [LARGE SCALE GENOMIC DNA]</scope>
    <source>
        <strain evidence="1 2">DSM 43828</strain>
    </source>
</reference>
<name>A0A1W2BI60_KIBAR</name>
<protein>
    <submittedName>
        <fullName evidence="1">Uncharacterized protein</fullName>
    </submittedName>
</protein>
<dbReference type="EMBL" id="FWXV01000001">
    <property type="protein sequence ID" value="SMC72594.1"/>
    <property type="molecule type" value="Genomic_DNA"/>
</dbReference>
<dbReference type="Proteomes" id="UP000192674">
    <property type="component" value="Unassembled WGS sequence"/>
</dbReference>
<evidence type="ECO:0000313" key="1">
    <source>
        <dbReference type="EMBL" id="SMC72594.1"/>
    </source>
</evidence>
<sequence length="206" mass="22691">MPIDHLASNIAGAAPHARTLLASGEPLLWACFAQGLGLDHRGLDGARRAVTSALAKVPGKIVDEFKWNDEVPRGGAPDVPDDVVAYFHRNSQLAGEYIVKCLRPRCTLWMLTPNRLHVAQRIDPLEEDSKGKKGIQYEMQVRPLEPLFDIPRSQIAKLSVGSSGTFSTKYFLQMELIDGSGFEFICGSHDRAHYERLLALSLGAPE</sequence>
<gene>
    <name evidence="1" type="ORF">SAMN05661093_01708</name>
</gene>
<keyword evidence="2" id="KW-1185">Reference proteome</keyword>
<dbReference type="AlphaFoldDB" id="A0A1W2BI60"/>
<proteinExistence type="predicted"/>
<dbReference type="OrthoDB" id="3682654at2"/>